<dbReference type="GeneID" id="54453544"/>
<gene>
    <name evidence="1 3" type="ORF">BDZ99DRAFT_136682</name>
</gene>
<proteinExistence type="predicted"/>
<keyword evidence="2" id="KW-1185">Reference proteome</keyword>
<name>A0A6A6Z8E1_9PEZI</name>
<reference evidence="3" key="2">
    <citation type="submission" date="2020-04" db="EMBL/GenBank/DDBJ databases">
        <authorList>
            <consortium name="NCBI Genome Project"/>
        </authorList>
    </citation>
    <scope>NUCLEOTIDE SEQUENCE</scope>
    <source>
        <strain evidence="3">CBS 304.34</strain>
    </source>
</reference>
<dbReference type="RefSeq" id="XP_033583431.1">
    <property type="nucleotide sequence ID" value="XM_033712651.1"/>
</dbReference>
<evidence type="ECO:0000313" key="1">
    <source>
        <dbReference type="EMBL" id="KAF2816467.1"/>
    </source>
</evidence>
<reference evidence="1 3" key="1">
    <citation type="journal article" date="2020" name="Stud. Mycol.">
        <title>101 Dothideomycetes genomes: a test case for predicting lifestyles and emergence of pathogens.</title>
        <authorList>
            <person name="Haridas S."/>
            <person name="Albert R."/>
            <person name="Binder M."/>
            <person name="Bloem J."/>
            <person name="Labutti K."/>
            <person name="Salamov A."/>
            <person name="Andreopoulos B."/>
            <person name="Baker S."/>
            <person name="Barry K."/>
            <person name="Bills G."/>
            <person name="Bluhm B."/>
            <person name="Cannon C."/>
            <person name="Castanera R."/>
            <person name="Culley D."/>
            <person name="Daum C."/>
            <person name="Ezra D."/>
            <person name="Gonzalez J."/>
            <person name="Henrissat B."/>
            <person name="Kuo A."/>
            <person name="Liang C."/>
            <person name="Lipzen A."/>
            <person name="Lutzoni F."/>
            <person name="Magnuson J."/>
            <person name="Mondo S."/>
            <person name="Nolan M."/>
            <person name="Ohm R."/>
            <person name="Pangilinan J."/>
            <person name="Park H.-J."/>
            <person name="Ramirez L."/>
            <person name="Alfaro M."/>
            <person name="Sun H."/>
            <person name="Tritt A."/>
            <person name="Yoshinaga Y."/>
            <person name="Zwiers L.-H."/>
            <person name="Turgeon B."/>
            <person name="Goodwin S."/>
            <person name="Spatafora J."/>
            <person name="Crous P."/>
            <person name="Grigoriev I."/>
        </authorList>
    </citation>
    <scope>NUCLEOTIDE SEQUENCE</scope>
    <source>
        <strain evidence="1 3">CBS 304.34</strain>
    </source>
</reference>
<dbReference type="OrthoDB" id="10254945at2759"/>
<accession>A0A6A6Z8E1</accession>
<reference evidence="3" key="3">
    <citation type="submission" date="2025-04" db="UniProtKB">
        <authorList>
            <consortium name="RefSeq"/>
        </authorList>
    </citation>
    <scope>IDENTIFICATION</scope>
    <source>
        <strain evidence="3">CBS 304.34</strain>
    </source>
</reference>
<sequence>MKRTLVSDSIEIQFNPTLLKYAADIDPSQDYDLFLRLCWIFATTIGHELIHVINYIRFHDTESGHDISLEDEYVIWNSRQNKQCEDGFAWEVSMFKLKVEPLPYPEYYETKRSPWNPVTSELIPKYGLYAYEWPEGGKLLDSHKRWAVPMNYIAQWFSEENWKHIGSTDIIGTVYSTERPLGIRLAHRKRVPTRPGYLSDSRDRWSNQIHGHDNRKYAHFTQVQCVFSDFYTLSWYCL</sequence>
<protein>
    <submittedName>
        <fullName evidence="1 3">Uncharacterized protein</fullName>
    </submittedName>
</protein>
<organism evidence="1">
    <name type="scientific">Mytilinidion resinicola</name>
    <dbReference type="NCBI Taxonomy" id="574789"/>
    <lineage>
        <taxon>Eukaryota</taxon>
        <taxon>Fungi</taxon>
        <taxon>Dikarya</taxon>
        <taxon>Ascomycota</taxon>
        <taxon>Pezizomycotina</taxon>
        <taxon>Dothideomycetes</taxon>
        <taxon>Pleosporomycetidae</taxon>
        <taxon>Mytilinidiales</taxon>
        <taxon>Mytilinidiaceae</taxon>
        <taxon>Mytilinidion</taxon>
    </lineage>
</organism>
<evidence type="ECO:0000313" key="3">
    <source>
        <dbReference type="RefSeq" id="XP_033583431.1"/>
    </source>
</evidence>
<dbReference type="Proteomes" id="UP000504636">
    <property type="component" value="Unplaced"/>
</dbReference>
<evidence type="ECO:0000313" key="2">
    <source>
        <dbReference type="Proteomes" id="UP000504636"/>
    </source>
</evidence>
<dbReference type="EMBL" id="MU003693">
    <property type="protein sequence ID" value="KAF2816467.1"/>
    <property type="molecule type" value="Genomic_DNA"/>
</dbReference>
<dbReference type="AlphaFoldDB" id="A0A6A6Z8E1"/>